<dbReference type="GO" id="GO:0070860">
    <property type="term" value="C:RNA polymerase I core factor complex"/>
    <property type="evidence" value="ECO:0007669"/>
    <property type="project" value="InterPro"/>
</dbReference>
<feature type="region of interest" description="Disordered" evidence="10">
    <location>
        <begin position="909"/>
        <end position="928"/>
    </location>
</feature>
<keyword evidence="6" id="KW-0805">Transcription regulation</keyword>
<dbReference type="GO" id="GO:0005668">
    <property type="term" value="C:RNA polymerase transcription factor SL1 complex"/>
    <property type="evidence" value="ECO:0007669"/>
    <property type="project" value="TreeGrafter"/>
</dbReference>
<evidence type="ECO:0000256" key="2">
    <source>
        <dbReference type="ARBA" id="ARBA00006899"/>
    </source>
</evidence>
<protein>
    <submittedName>
        <fullName evidence="14">Uncharacterized protein LOC112043996 isoform X1</fullName>
    </submittedName>
</protein>
<dbReference type="GO" id="GO:0008270">
    <property type="term" value="F:zinc ion binding"/>
    <property type="evidence" value="ECO:0007669"/>
    <property type="project" value="UniProtKB-KW"/>
</dbReference>
<dbReference type="GeneID" id="112043996"/>
<evidence type="ECO:0000259" key="11">
    <source>
        <dbReference type="Pfam" id="PF20644"/>
    </source>
</evidence>
<dbReference type="InterPro" id="IPR048538">
    <property type="entry name" value="Rrn7_cyclin_C"/>
</dbReference>
<dbReference type="InterPro" id="IPR033599">
    <property type="entry name" value="TAF1B/Rrn7"/>
</dbReference>
<dbReference type="OrthoDB" id="10069252at2759"/>
<evidence type="ECO:0000256" key="5">
    <source>
        <dbReference type="ARBA" id="ARBA00022833"/>
    </source>
</evidence>
<evidence type="ECO:0000313" key="14">
    <source>
        <dbReference type="RefSeq" id="XP_023935478.1"/>
    </source>
</evidence>
<dbReference type="GO" id="GO:0042790">
    <property type="term" value="P:nucleolar large rRNA transcription by RNA polymerase I"/>
    <property type="evidence" value="ECO:0007669"/>
    <property type="project" value="TreeGrafter"/>
</dbReference>
<dbReference type="InterPro" id="IPR048540">
    <property type="entry name" value="Rrn7_cyclin_N"/>
</dbReference>
<dbReference type="PANTHER" id="PTHR31576">
    <property type="entry name" value="TATA BOX-BINDING PROTEIN-ASSOCIATED FACTOR RNA POLYMERASE I SUBUNIT B"/>
    <property type="match status" value="1"/>
</dbReference>
<sequence>MSSKTSPCQICGCTGLNLVDGFYYCVECGTQDTNVRETIVESTMLGDGVLAFVETKKITTVLQDSIQMSGEWHKWHAYNFILANLTDELIALGAKPTVKLKVLWIWVRYIKKFQKKDEPKATQFTFNNIDDEDTQKLSNDSTNKENIDQCDMKEDKKEQGREEQFDINTITKGMLLSILYVALNLDKSHIQLGHLFQFIREGRLSVYNCSKFVPKELSAKLIPNWYNFNLCSNESTNRSIRAYAMTLFKRLQLGVPLVPDLNKIIDNFIQELCLPNDFKDLVLSLIDLLPCTFLEMDKISMKYYIYTPDYETECMSYILLALKLCFGLDCDYEVRLSDAVDKINTERDYLKSYKLGMYAEPTDRLFSFHEWYMFMQFRKIILSKYYLPMAQKYNLPVNDSVFMEHVKERKTRKIKLSDNVAMDIINKIHTDEVFVIPKEKFPVTFTPMTTYTEVISEYIIDPELKLRLCEDFSQYSLKYVINDLKFPTSISSECLIKGVSETNKTINTHIIGTLHSIVGDTPIFMVRNCENQNWLKTKPPKPKHVTNINDARSDNSYDFGSDYISDIESKSDNEECTKSDSDDENHDIIEEEDEELSIFHDDFKKLLIQEDDKNDVSNDCLETNEIDTSGFHSFNLYDSKMDVHDDSTQISSPEIVSLPENFDKEKAIQELINIASKKYKISLPKEKREPKQIRKRNSRKSFENCETGVSEPKKPKIRDRCCNYGESRKFTAELVNEYYENVNNDVLLKISEQVRSVIEMAENREEFNITSGSHTEIHAQDVENSRIGVIDDSLHINGNNDHIEGLSVDQNASVRDGSVQDVTEDDTNNDFEGENIEDLLPKTNPKFDPKTHNVNQLFVNVNDELDLHNIDDIDIDDSDLNKLIDEKIADFANHDGNVVQDTDNVIQDTDNDLQSENSSSSDDEDNVPLKYVKKQDEKVEYLVQNEEINEYKYWMRHYKAKAFAASNIMTVKFQNEVMLNCPKSFVSVFNECASIVDCPPYFLYRCLQKLEQRLMTYTRTTK</sequence>
<dbReference type="Pfam" id="PF20644">
    <property type="entry name" value="Rrn7_cyclin_N"/>
    <property type="match status" value="1"/>
</dbReference>
<reference evidence="14" key="1">
    <citation type="submission" date="2025-08" db="UniProtKB">
        <authorList>
            <consortium name="RefSeq"/>
        </authorList>
    </citation>
    <scope>IDENTIFICATION</scope>
</reference>
<organism evidence="13 14">
    <name type="scientific">Bicyclus anynana</name>
    <name type="common">Squinting bush brown butterfly</name>
    <dbReference type="NCBI Taxonomy" id="110368"/>
    <lineage>
        <taxon>Eukaryota</taxon>
        <taxon>Metazoa</taxon>
        <taxon>Ecdysozoa</taxon>
        <taxon>Arthropoda</taxon>
        <taxon>Hexapoda</taxon>
        <taxon>Insecta</taxon>
        <taxon>Pterygota</taxon>
        <taxon>Neoptera</taxon>
        <taxon>Endopterygota</taxon>
        <taxon>Lepidoptera</taxon>
        <taxon>Glossata</taxon>
        <taxon>Ditrysia</taxon>
        <taxon>Papilionoidea</taxon>
        <taxon>Nymphalidae</taxon>
        <taxon>Satyrinae</taxon>
        <taxon>Satyrini</taxon>
        <taxon>Mycalesina</taxon>
        <taxon>Bicyclus</taxon>
    </lineage>
</organism>
<accession>A0A6J1MRD3</accession>
<dbReference type="RefSeq" id="XP_023935478.1">
    <property type="nucleotide sequence ID" value="XM_024079710.2"/>
</dbReference>
<gene>
    <name evidence="14" type="primary">LOC112043996</name>
</gene>
<keyword evidence="3" id="KW-0479">Metal-binding</keyword>
<keyword evidence="7" id="KW-0238">DNA-binding</keyword>
<keyword evidence="8" id="KW-0804">Transcription</keyword>
<dbReference type="Proteomes" id="UP001652582">
    <property type="component" value="Chromosome 24"/>
</dbReference>
<evidence type="ECO:0000256" key="8">
    <source>
        <dbReference type="ARBA" id="ARBA00023163"/>
    </source>
</evidence>
<feature type="region of interest" description="Disordered" evidence="10">
    <location>
        <begin position="685"/>
        <end position="714"/>
    </location>
</feature>
<feature type="domain" description="Rrn7/TAF1B N-terminal cyclin" evidence="11">
    <location>
        <begin position="81"/>
        <end position="215"/>
    </location>
</feature>
<evidence type="ECO:0000256" key="9">
    <source>
        <dbReference type="ARBA" id="ARBA00023242"/>
    </source>
</evidence>
<dbReference type="AlphaFoldDB" id="A0A6J1MRD3"/>
<comment type="subcellular location">
    <subcellularLocation>
        <location evidence="1">Nucleus</location>
        <location evidence="1">Nucleolus</location>
    </subcellularLocation>
</comment>
<dbReference type="CTD" id="9014"/>
<evidence type="ECO:0000256" key="6">
    <source>
        <dbReference type="ARBA" id="ARBA00023015"/>
    </source>
</evidence>
<dbReference type="GO" id="GO:0001164">
    <property type="term" value="F:RNA polymerase I core promoter sequence-specific DNA binding"/>
    <property type="evidence" value="ECO:0007669"/>
    <property type="project" value="InterPro"/>
</dbReference>
<keyword evidence="13" id="KW-1185">Reference proteome</keyword>
<feature type="domain" description="Rrn7/TAF1B C-terminal cyclin" evidence="12">
    <location>
        <begin position="238"/>
        <end position="378"/>
    </location>
</feature>
<dbReference type="PANTHER" id="PTHR31576:SF2">
    <property type="entry name" value="TATA BOX-BINDING PROTEIN-ASSOCIATED FACTOR RNA POLYMERASE I SUBUNIT B"/>
    <property type="match status" value="1"/>
</dbReference>
<dbReference type="Pfam" id="PF20645">
    <property type="entry name" value="Rrn7_cyclin_C"/>
    <property type="match status" value="1"/>
</dbReference>
<evidence type="ECO:0000256" key="1">
    <source>
        <dbReference type="ARBA" id="ARBA00004604"/>
    </source>
</evidence>
<evidence type="ECO:0000256" key="10">
    <source>
        <dbReference type="SAM" id="MobiDB-lite"/>
    </source>
</evidence>
<comment type="similarity">
    <text evidence="2">Belongs to the RRN7/TAF1B family.</text>
</comment>
<evidence type="ECO:0000256" key="4">
    <source>
        <dbReference type="ARBA" id="ARBA00022771"/>
    </source>
</evidence>
<evidence type="ECO:0000256" key="7">
    <source>
        <dbReference type="ARBA" id="ARBA00023125"/>
    </source>
</evidence>
<keyword evidence="4" id="KW-0863">Zinc-finger</keyword>
<keyword evidence="9" id="KW-0539">Nucleus</keyword>
<proteinExistence type="inferred from homology"/>
<evidence type="ECO:0000259" key="12">
    <source>
        <dbReference type="Pfam" id="PF20645"/>
    </source>
</evidence>
<dbReference type="KEGG" id="bany:112043996"/>
<keyword evidence="5" id="KW-0862">Zinc</keyword>
<name>A0A6J1MRD3_BICAN</name>
<evidence type="ECO:0000313" key="13">
    <source>
        <dbReference type="Proteomes" id="UP001652582"/>
    </source>
</evidence>
<evidence type="ECO:0000256" key="3">
    <source>
        <dbReference type="ARBA" id="ARBA00022723"/>
    </source>
</evidence>